<dbReference type="AlphaFoldDB" id="A0A5D3KMW1"/>
<feature type="transmembrane region" description="Helical" evidence="1">
    <location>
        <begin position="232"/>
        <end position="256"/>
    </location>
</feature>
<gene>
    <name evidence="3" type="ORF">FXB40_08690</name>
</gene>
<dbReference type="CDD" id="cd04179">
    <property type="entry name" value="DPM_DPG-synthase_like"/>
    <property type="match status" value="1"/>
</dbReference>
<keyword evidence="3" id="KW-0808">Transferase</keyword>
<keyword evidence="1" id="KW-0472">Membrane</keyword>
<dbReference type="Pfam" id="PF00535">
    <property type="entry name" value="Glycos_transf_2"/>
    <property type="match status" value="1"/>
</dbReference>
<dbReference type="InterPro" id="IPR001173">
    <property type="entry name" value="Glyco_trans_2-like"/>
</dbReference>
<comment type="caution">
    <text evidence="3">The sequence shown here is derived from an EMBL/GenBank/DDBJ whole genome shotgun (WGS) entry which is preliminary data.</text>
</comment>
<evidence type="ECO:0000313" key="3">
    <source>
        <dbReference type="EMBL" id="TYL97422.1"/>
    </source>
</evidence>
<dbReference type="EMBL" id="VSSS01000015">
    <property type="protein sequence ID" value="TYL97422.1"/>
    <property type="molecule type" value="Genomic_DNA"/>
</dbReference>
<keyword evidence="1" id="KW-1133">Transmembrane helix</keyword>
<keyword evidence="4" id="KW-1185">Reference proteome</keyword>
<dbReference type="PANTHER" id="PTHR48090:SF7">
    <property type="entry name" value="RFBJ PROTEIN"/>
    <property type="match status" value="1"/>
</dbReference>
<proteinExistence type="predicted"/>
<feature type="transmembrane region" description="Helical" evidence="1">
    <location>
        <begin position="268"/>
        <end position="290"/>
    </location>
</feature>
<organism evidence="3 4">
    <name type="scientific">Bradyrhizobium rifense</name>
    <dbReference type="NCBI Taxonomy" id="515499"/>
    <lineage>
        <taxon>Bacteria</taxon>
        <taxon>Pseudomonadati</taxon>
        <taxon>Pseudomonadota</taxon>
        <taxon>Alphaproteobacteria</taxon>
        <taxon>Hyphomicrobiales</taxon>
        <taxon>Nitrobacteraceae</taxon>
        <taxon>Bradyrhizobium</taxon>
    </lineage>
</organism>
<evidence type="ECO:0000256" key="1">
    <source>
        <dbReference type="SAM" id="Phobius"/>
    </source>
</evidence>
<dbReference type="InterPro" id="IPR029044">
    <property type="entry name" value="Nucleotide-diphossugar_trans"/>
</dbReference>
<sequence>MTSVQPRIAVLVPCYNEEAAVATVVADFRKALPAAEIYVYDNNSRDRTATVAHEAGAIVRSERRQGKGHVVRRMFADVEADIYVLVDGDATYDAPSAPRMIDKLLDEHLDMVVGFRIDQSQAAYRLGHRTGNRMLTGFLSSTFGQEFKDILSGYRVFSRRFVKSFPVLSDGFEIETELAVYALELSLPVAEVETPYYARPEGSFSKLNTWRDGFRILGTILKLYRSERPLRFFTVIGILLALAAIILAIPIVVTFIETGLVPRLPTAVLSMGLTIVALLSVSSGLVLDTVTRGRREMKMLAYLSQPAPKRN</sequence>
<reference evidence="3 4" key="1">
    <citation type="submission" date="2019-08" db="EMBL/GenBank/DDBJ databases">
        <title>Bradyrhizobium hipponensis sp. nov., a rhizobium isolated from a Lupinus angustifolius root nodule in Tunisia.</title>
        <authorList>
            <person name="Off K."/>
            <person name="Rejili M."/>
            <person name="Mars M."/>
            <person name="Brachmann A."/>
            <person name="Marin M."/>
        </authorList>
    </citation>
    <scope>NUCLEOTIDE SEQUENCE [LARGE SCALE GENOMIC DNA]</scope>
    <source>
        <strain evidence="3 4">CTAW71</strain>
    </source>
</reference>
<accession>A0A5D3KMW1</accession>
<dbReference type="GO" id="GO:0016740">
    <property type="term" value="F:transferase activity"/>
    <property type="evidence" value="ECO:0007669"/>
    <property type="project" value="UniProtKB-KW"/>
</dbReference>
<feature type="domain" description="Glycosyltransferase 2-like" evidence="2">
    <location>
        <begin position="10"/>
        <end position="162"/>
    </location>
</feature>
<evidence type="ECO:0000259" key="2">
    <source>
        <dbReference type="Pfam" id="PF00535"/>
    </source>
</evidence>
<dbReference type="InterPro" id="IPR050256">
    <property type="entry name" value="Glycosyltransferase_2"/>
</dbReference>
<dbReference type="RefSeq" id="WP_148771797.1">
    <property type="nucleotide sequence ID" value="NZ_VSSS01000015.1"/>
</dbReference>
<keyword evidence="1" id="KW-0812">Transmembrane</keyword>
<dbReference type="OrthoDB" id="3177103at2"/>
<dbReference type="PANTHER" id="PTHR48090">
    <property type="entry name" value="UNDECAPRENYL-PHOSPHATE 4-DEOXY-4-FORMAMIDO-L-ARABINOSE TRANSFERASE-RELATED"/>
    <property type="match status" value="1"/>
</dbReference>
<dbReference type="SUPFAM" id="SSF53448">
    <property type="entry name" value="Nucleotide-diphospho-sugar transferases"/>
    <property type="match status" value="1"/>
</dbReference>
<name>A0A5D3KMW1_9BRAD</name>
<protein>
    <submittedName>
        <fullName evidence="3">Glycosyltransferase</fullName>
    </submittedName>
</protein>
<dbReference type="Gene3D" id="3.90.550.10">
    <property type="entry name" value="Spore Coat Polysaccharide Biosynthesis Protein SpsA, Chain A"/>
    <property type="match status" value="1"/>
</dbReference>
<evidence type="ECO:0000313" key="4">
    <source>
        <dbReference type="Proteomes" id="UP000324758"/>
    </source>
</evidence>
<dbReference type="Proteomes" id="UP000324758">
    <property type="component" value="Unassembled WGS sequence"/>
</dbReference>